<dbReference type="EMBL" id="AHKH01000061">
    <property type="protein sequence ID" value="EHQ60656.1"/>
    <property type="molecule type" value="Genomic_DNA"/>
</dbReference>
<evidence type="ECO:0000259" key="1">
    <source>
        <dbReference type="Pfam" id="PF14534"/>
    </source>
</evidence>
<dbReference type="NCBIfam" id="TIGR02246">
    <property type="entry name" value="SgcJ/EcaC family oxidoreductase"/>
    <property type="match status" value="1"/>
</dbReference>
<dbReference type="PATRIC" id="fig|1131935.3.peg.3959"/>
<dbReference type="SUPFAM" id="SSF54427">
    <property type="entry name" value="NTF2-like"/>
    <property type="match status" value="1"/>
</dbReference>
<proteinExistence type="predicted"/>
<reference evidence="2 3" key="1">
    <citation type="journal article" date="2012" name="J. Bacteriol.">
        <title>Genome Sequence of the Pattern-Forming Social Bacterium Paenibacillus dendritiformis C454 Chiral Morphotype.</title>
        <authorList>
            <person name="Sirota-Madi A."/>
            <person name="Olender T."/>
            <person name="Helman Y."/>
            <person name="Brainis I."/>
            <person name="Finkelshtein A."/>
            <person name="Roth D."/>
            <person name="Hagai E."/>
            <person name="Leshkowitz D."/>
            <person name="Brodsky L."/>
            <person name="Galatenko V."/>
            <person name="Nikolaev V."/>
            <person name="Gutnick D.L."/>
            <person name="Lancet D."/>
            <person name="Ben-Jacob E."/>
        </authorList>
    </citation>
    <scope>NUCLEOTIDE SEQUENCE [LARGE SCALE GENOMIC DNA]</scope>
    <source>
        <strain evidence="2 3">C454</strain>
    </source>
</reference>
<protein>
    <recommendedName>
        <fullName evidence="1">DUF4440 domain-containing protein</fullName>
    </recommendedName>
</protein>
<organism evidence="2 3">
    <name type="scientific">Paenibacillus dendritiformis C454</name>
    <dbReference type="NCBI Taxonomy" id="1131935"/>
    <lineage>
        <taxon>Bacteria</taxon>
        <taxon>Bacillati</taxon>
        <taxon>Bacillota</taxon>
        <taxon>Bacilli</taxon>
        <taxon>Bacillales</taxon>
        <taxon>Paenibacillaceae</taxon>
        <taxon>Paenibacillus</taxon>
    </lineage>
</organism>
<dbReference type="RefSeq" id="WP_006678307.1">
    <property type="nucleotide sequence ID" value="NZ_AHKH01000061.1"/>
</dbReference>
<dbReference type="OrthoDB" id="9803476at2"/>
<accession>H3SJT4</accession>
<sequence>MQAQATTEVESLYHQLIDAWNSRNASGMAELFAANGELIGFDGSLASGPDDILGHLQPIFEHHPTAPFTTKVKYVRLLESDTALLRAIAGMVPPGQSVLNPDVNTHHTLVAVHAGGQWRIELFQNTPAQFHGRPELVRQMTEELTEVLNRT</sequence>
<dbReference type="InterPro" id="IPR032710">
    <property type="entry name" value="NTF2-like_dom_sf"/>
</dbReference>
<name>H3SJT4_9BACL</name>
<evidence type="ECO:0000313" key="2">
    <source>
        <dbReference type="EMBL" id="EHQ60656.1"/>
    </source>
</evidence>
<dbReference type="AlphaFoldDB" id="H3SJT4"/>
<comment type="caution">
    <text evidence="2">The sequence shown here is derived from an EMBL/GenBank/DDBJ whole genome shotgun (WGS) entry which is preliminary data.</text>
</comment>
<feature type="domain" description="DUF4440" evidence="1">
    <location>
        <begin position="10"/>
        <end position="120"/>
    </location>
</feature>
<dbReference type="InterPro" id="IPR027843">
    <property type="entry name" value="DUF4440"/>
</dbReference>
<dbReference type="Gene3D" id="3.10.450.50">
    <property type="match status" value="1"/>
</dbReference>
<dbReference type="Pfam" id="PF14534">
    <property type="entry name" value="DUF4440"/>
    <property type="match status" value="1"/>
</dbReference>
<keyword evidence="3" id="KW-1185">Reference proteome</keyword>
<dbReference type="InterPro" id="IPR011944">
    <property type="entry name" value="Steroid_delta5-4_isomerase"/>
</dbReference>
<dbReference type="STRING" id="1131935.PDENDC454_19058"/>
<dbReference type="Proteomes" id="UP000003900">
    <property type="component" value="Unassembled WGS sequence"/>
</dbReference>
<gene>
    <name evidence="2" type="ORF">PDENDC454_19058</name>
</gene>
<evidence type="ECO:0000313" key="3">
    <source>
        <dbReference type="Proteomes" id="UP000003900"/>
    </source>
</evidence>